<dbReference type="SUPFAM" id="SSF51735">
    <property type="entry name" value="NAD(P)-binding Rossmann-fold domains"/>
    <property type="match status" value="1"/>
</dbReference>
<dbReference type="SUPFAM" id="SSF52283">
    <property type="entry name" value="Formate/glycerate dehydrogenase catalytic domain-like"/>
    <property type="match status" value="1"/>
</dbReference>
<dbReference type="AlphaFoldDB" id="A0A7J7JIG9"/>
<dbReference type="PANTHER" id="PTHR42938">
    <property type="entry name" value="FORMATE DEHYDROGENASE 1"/>
    <property type="match status" value="1"/>
</dbReference>
<dbReference type="GO" id="GO:0004617">
    <property type="term" value="F:phosphoglycerate dehydrogenase activity"/>
    <property type="evidence" value="ECO:0007669"/>
    <property type="project" value="TreeGrafter"/>
</dbReference>
<protein>
    <submittedName>
        <fullName evidence="9">PHGDH</fullName>
    </submittedName>
</protein>
<dbReference type="PANTHER" id="PTHR42938:SF22">
    <property type="entry name" value="D-3-PHOSPHOGLYCERATE DEHYDROGENASE"/>
    <property type="match status" value="1"/>
</dbReference>
<evidence type="ECO:0000256" key="1">
    <source>
        <dbReference type="ARBA" id="ARBA00005854"/>
    </source>
</evidence>
<sequence>MALKLNSVLITDDVDPKCIDILKRNGVEVVFNPKLAKDKEALLAELPRHDGLIVRSATKVTADVINASNLSIIGRAGTGTDNIDSVAATNKGVIVMNTPGGNTISAAELTCAMICGLSRNIGTACISMKEGRWDRKLFMGSELQGKTLAVVGLGRIGREVASRMRSFGMKTIGYDPLVSAEESAAFDVTSYPLEELWPLADYITVHVPLIPPTKNLINGSVFSKCKKGVKVINCARGGIIDEVELLEALNSGQCGGAGLDVFVQEPPKDQSLVQHPNVLATPHLGASTTEAQSRVAEEIAQQFIDARDGKSLFGALNAKALVNAMDPVQQPMIELGRCMGVMASCVVSAPSKLLVKASGDAGMKTALSFLPAAVGIGLMKNSALNLINAPALAKAAGYELCTEYVAGGDNSVSLVQDGVNLFTGCVEGKCSVLTQLAGVPLHNAMTLVSGSSYIMFTTSTKQAKDEALITLLGSLGSQGVAVSSLVTGSSETNGACLVQLSSAPLNTEALAAAGIQVCKHFVL</sequence>
<evidence type="ECO:0000256" key="6">
    <source>
        <dbReference type="ARBA" id="ARBA00023027"/>
    </source>
</evidence>
<keyword evidence="6" id="KW-0520">NAD</keyword>
<evidence type="ECO:0000256" key="2">
    <source>
        <dbReference type="ARBA" id="ARBA00011881"/>
    </source>
</evidence>
<evidence type="ECO:0000256" key="3">
    <source>
        <dbReference type="ARBA" id="ARBA00022553"/>
    </source>
</evidence>
<dbReference type="Pfam" id="PF00389">
    <property type="entry name" value="2-Hacid_dh"/>
    <property type="match status" value="1"/>
</dbReference>
<dbReference type="GO" id="GO:0051287">
    <property type="term" value="F:NAD binding"/>
    <property type="evidence" value="ECO:0007669"/>
    <property type="project" value="InterPro"/>
</dbReference>
<evidence type="ECO:0000256" key="5">
    <source>
        <dbReference type="ARBA" id="ARBA00023002"/>
    </source>
</evidence>
<dbReference type="Proteomes" id="UP000593567">
    <property type="component" value="Unassembled WGS sequence"/>
</dbReference>
<comment type="caution">
    <text evidence="9">The sequence shown here is derived from an EMBL/GenBank/DDBJ whole genome shotgun (WGS) entry which is preliminary data.</text>
</comment>
<keyword evidence="5" id="KW-0560">Oxidoreductase</keyword>
<keyword evidence="3" id="KW-0597">Phosphoprotein</keyword>
<dbReference type="InterPro" id="IPR006139">
    <property type="entry name" value="D-isomer_2_OHA_DH_cat_dom"/>
</dbReference>
<dbReference type="InterPro" id="IPR036291">
    <property type="entry name" value="NAD(P)-bd_dom_sf"/>
</dbReference>
<evidence type="ECO:0000313" key="9">
    <source>
        <dbReference type="EMBL" id="KAF6025316.1"/>
    </source>
</evidence>
<keyword evidence="4" id="KW-0007">Acetylation</keyword>
<dbReference type="OrthoDB" id="1621027at2759"/>
<name>A0A7J7JIG9_BUGNE</name>
<organism evidence="9 10">
    <name type="scientific">Bugula neritina</name>
    <name type="common">Brown bryozoan</name>
    <name type="synonym">Sertularia neritina</name>
    <dbReference type="NCBI Taxonomy" id="10212"/>
    <lineage>
        <taxon>Eukaryota</taxon>
        <taxon>Metazoa</taxon>
        <taxon>Spiralia</taxon>
        <taxon>Lophotrochozoa</taxon>
        <taxon>Bryozoa</taxon>
        <taxon>Gymnolaemata</taxon>
        <taxon>Cheilostomatida</taxon>
        <taxon>Flustrina</taxon>
        <taxon>Buguloidea</taxon>
        <taxon>Bugulidae</taxon>
        <taxon>Bugula</taxon>
    </lineage>
</organism>
<dbReference type="FunFam" id="3.40.50.720:FF:000021">
    <property type="entry name" value="D-3-phosphoglycerate dehydrogenase"/>
    <property type="match status" value="1"/>
</dbReference>
<feature type="domain" description="D-isomer specific 2-hydroxyacid dehydrogenase NAD-binding" evidence="8">
    <location>
        <begin position="112"/>
        <end position="285"/>
    </location>
</feature>
<dbReference type="PROSITE" id="PS00065">
    <property type="entry name" value="D_2_HYDROXYACID_DH_1"/>
    <property type="match status" value="1"/>
</dbReference>
<dbReference type="CDD" id="cd12173">
    <property type="entry name" value="PGDH_4"/>
    <property type="match status" value="1"/>
</dbReference>
<gene>
    <name evidence="9" type="ORF">EB796_016371</name>
</gene>
<dbReference type="InterPro" id="IPR006140">
    <property type="entry name" value="D-isomer_DH_NAD-bd"/>
</dbReference>
<dbReference type="InterPro" id="IPR029009">
    <property type="entry name" value="ASB_dom_sf"/>
</dbReference>
<evidence type="ECO:0000313" key="10">
    <source>
        <dbReference type="Proteomes" id="UP000593567"/>
    </source>
</evidence>
<comment type="similarity">
    <text evidence="1">Belongs to the D-isomer specific 2-hydroxyacid dehydrogenase family.</text>
</comment>
<comment type="subunit">
    <text evidence="2">Homotetramer.</text>
</comment>
<dbReference type="SUPFAM" id="SSF143548">
    <property type="entry name" value="Serine metabolism enzymes domain"/>
    <property type="match status" value="1"/>
</dbReference>
<dbReference type="Gene3D" id="3.40.50.720">
    <property type="entry name" value="NAD(P)-binding Rossmann-like Domain"/>
    <property type="match status" value="2"/>
</dbReference>
<reference evidence="9" key="1">
    <citation type="submission" date="2020-06" db="EMBL/GenBank/DDBJ databases">
        <title>Draft genome of Bugula neritina, a colonial animal packing powerful symbionts and potential medicines.</title>
        <authorList>
            <person name="Rayko M."/>
        </authorList>
    </citation>
    <scope>NUCLEOTIDE SEQUENCE [LARGE SCALE GENOMIC DNA]</scope>
    <source>
        <strain evidence="9">Kwan_BN1</strain>
    </source>
</reference>
<dbReference type="EMBL" id="VXIV02002474">
    <property type="protein sequence ID" value="KAF6025316.1"/>
    <property type="molecule type" value="Genomic_DNA"/>
</dbReference>
<accession>A0A7J7JIG9</accession>
<evidence type="ECO:0000256" key="4">
    <source>
        <dbReference type="ARBA" id="ARBA00022990"/>
    </source>
</evidence>
<dbReference type="Gene3D" id="3.30.1330.90">
    <property type="entry name" value="D-3-phosphoglycerate dehydrogenase, domain 3"/>
    <property type="match status" value="1"/>
</dbReference>
<evidence type="ECO:0000259" key="8">
    <source>
        <dbReference type="Pfam" id="PF02826"/>
    </source>
</evidence>
<evidence type="ECO:0000259" key="7">
    <source>
        <dbReference type="Pfam" id="PF00389"/>
    </source>
</evidence>
<feature type="domain" description="D-isomer specific 2-hydroxyacid dehydrogenase catalytic" evidence="7">
    <location>
        <begin position="8"/>
        <end position="314"/>
    </location>
</feature>
<dbReference type="Pfam" id="PF02826">
    <property type="entry name" value="2-Hacid_dh_C"/>
    <property type="match status" value="1"/>
</dbReference>
<dbReference type="InterPro" id="IPR029752">
    <property type="entry name" value="D-isomer_DH_CS1"/>
</dbReference>
<keyword evidence="10" id="KW-1185">Reference proteome</keyword>
<proteinExistence type="inferred from homology"/>